<dbReference type="Pfam" id="PF07714">
    <property type="entry name" value="PK_Tyr_Ser-Thr"/>
    <property type="match status" value="2"/>
</dbReference>
<dbReference type="Proteomes" id="UP000076722">
    <property type="component" value="Unassembled WGS sequence"/>
</dbReference>
<dbReference type="InterPro" id="IPR001245">
    <property type="entry name" value="Ser-Thr/Tyr_kinase_cat_dom"/>
</dbReference>
<dbReference type="PANTHER" id="PTHR44329:SF288">
    <property type="entry name" value="MITOGEN-ACTIVATED PROTEIN KINASE KINASE KINASE 20"/>
    <property type="match status" value="1"/>
</dbReference>
<dbReference type="InterPro" id="IPR036537">
    <property type="entry name" value="Adaptor_Cbl_N_dom_sf"/>
</dbReference>
<dbReference type="STRING" id="1314777.A0A164ZE28"/>
<dbReference type="OrthoDB" id="4062651at2759"/>
<reference evidence="6 7" key="1">
    <citation type="journal article" date="2016" name="Mol. Biol. Evol.">
        <title>Comparative Genomics of Early-Diverging Mushroom-Forming Fungi Provides Insights into the Origins of Lignocellulose Decay Capabilities.</title>
        <authorList>
            <person name="Nagy L.G."/>
            <person name="Riley R."/>
            <person name="Tritt A."/>
            <person name="Adam C."/>
            <person name="Daum C."/>
            <person name="Floudas D."/>
            <person name="Sun H."/>
            <person name="Yadav J.S."/>
            <person name="Pangilinan J."/>
            <person name="Larsson K.H."/>
            <person name="Matsuura K."/>
            <person name="Barry K."/>
            <person name="Labutti K."/>
            <person name="Kuo R."/>
            <person name="Ohm R.A."/>
            <person name="Bhattacharya S.S."/>
            <person name="Shirouzu T."/>
            <person name="Yoshinaga Y."/>
            <person name="Martin F.M."/>
            <person name="Grigoriev I.V."/>
            <person name="Hibbett D.S."/>
        </authorList>
    </citation>
    <scope>NUCLEOTIDE SEQUENCE [LARGE SCALE GENOMIC DNA]</scope>
    <source>
        <strain evidence="6 7">HHB9708</strain>
    </source>
</reference>
<dbReference type="InterPro" id="IPR011009">
    <property type="entry name" value="Kinase-like_dom_sf"/>
</dbReference>
<dbReference type="SMART" id="SM00220">
    <property type="entry name" value="S_TKc"/>
    <property type="match status" value="1"/>
</dbReference>
<keyword evidence="1" id="KW-0808">Transferase</keyword>
<dbReference type="InterPro" id="IPR000719">
    <property type="entry name" value="Prot_kinase_dom"/>
</dbReference>
<dbReference type="EMBL" id="KV419396">
    <property type="protein sequence ID" value="KZS97647.1"/>
    <property type="molecule type" value="Genomic_DNA"/>
</dbReference>
<dbReference type="PANTHER" id="PTHR44329">
    <property type="entry name" value="SERINE/THREONINE-PROTEIN KINASE TNNI3K-RELATED"/>
    <property type="match status" value="1"/>
</dbReference>
<feature type="domain" description="Protein kinase" evidence="5">
    <location>
        <begin position="64"/>
        <end position="418"/>
    </location>
</feature>
<keyword evidence="7" id="KW-1185">Reference proteome</keyword>
<keyword evidence="2" id="KW-0547">Nucleotide-binding</keyword>
<dbReference type="GO" id="GO:0004674">
    <property type="term" value="F:protein serine/threonine kinase activity"/>
    <property type="evidence" value="ECO:0007669"/>
    <property type="project" value="TreeGrafter"/>
</dbReference>
<dbReference type="CDD" id="cd21037">
    <property type="entry name" value="MLKL_NTD"/>
    <property type="match status" value="1"/>
</dbReference>
<dbReference type="Gene3D" id="1.20.930.20">
    <property type="entry name" value="Adaptor protein Cbl, N-terminal domain"/>
    <property type="match status" value="1"/>
</dbReference>
<keyword evidence="3 6" id="KW-0418">Kinase</keyword>
<dbReference type="InterPro" id="IPR051681">
    <property type="entry name" value="Ser/Thr_Kinases-Pseudokinases"/>
</dbReference>
<dbReference type="PROSITE" id="PS50011">
    <property type="entry name" value="PROTEIN_KINASE_DOM"/>
    <property type="match status" value="2"/>
</dbReference>
<gene>
    <name evidence="6" type="ORF">SISNIDRAFT_462667</name>
</gene>
<evidence type="ECO:0000313" key="6">
    <source>
        <dbReference type="EMBL" id="KZS97647.1"/>
    </source>
</evidence>
<evidence type="ECO:0000256" key="4">
    <source>
        <dbReference type="ARBA" id="ARBA00022840"/>
    </source>
</evidence>
<organism evidence="6 7">
    <name type="scientific">Sistotremastrum niveocremeum HHB9708</name>
    <dbReference type="NCBI Taxonomy" id="1314777"/>
    <lineage>
        <taxon>Eukaryota</taxon>
        <taxon>Fungi</taxon>
        <taxon>Dikarya</taxon>
        <taxon>Basidiomycota</taxon>
        <taxon>Agaricomycotina</taxon>
        <taxon>Agaricomycetes</taxon>
        <taxon>Sistotremastrales</taxon>
        <taxon>Sistotremastraceae</taxon>
        <taxon>Sertulicium</taxon>
        <taxon>Sertulicium niveocremeum</taxon>
    </lineage>
</organism>
<evidence type="ECO:0000256" key="1">
    <source>
        <dbReference type="ARBA" id="ARBA00022679"/>
    </source>
</evidence>
<protein>
    <submittedName>
        <fullName evidence="6">Kinase-like protein</fullName>
    </submittedName>
</protein>
<dbReference type="GO" id="GO:0007166">
    <property type="term" value="P:cell surface receptor signaling pathway"/>
    <property type="evidence" value="ECO:0007669"/>
    <property type="project" value="InterPro"/>
</dbReference>
<dbReference type="InterPro" id="IPR008271">
    <property type="entry name" value="Ser/Thr_kinase_AS"/>
</dbReference>
<feature type="domain" description="Protein kinase" evidence="5">
    <location>
        <begin position="648"/>
        <end position="920"/>
    </location>
</feature>
<evidence type="ECO:0000259" key="5">
    <source>
        <dbReference type="PROSITE" id="PS50011"/>
    </source>
</evidence>
<dbReference type="GO" id="GO:0005524">
    <property type="term" value="F:ATP binding"/>
    <property type="evidence" value="ECO:0007669"/>
    <property type="project" value="UniProtKB-KW"/>
</dbReference>
<evidence type="ECO:0000256" key="3">
    <source>
        <dbReference type="ARBA" id="ARBA00022777"/>
    </source>
</evidence>
<dbReference type="InterPro" id="IPR059179">
    <property type="entry name" value="MLKL-like_MCAfunc"/>
</dbReference>
<accession>A0A164ZE28</accession>
<sequence length="920" mass="103259">MALHAELSWFESFNRRDEITQSIGGCHAQILACLSQFNLKSQLEIHSWQQEFAKITSQDRQEAYELLSAIAERQAAHENDINTLRNEIITSTKELKINILEGMRVIINDRETQGTELETARKFASWIMRECYVLPTRTDLSLCSLETPYGDIRRIGDRAIAGDAMYDIYQGTLELTGEKAFPTRIKYLAGSVGSASGSIEELFLTILRVCDVSKLINAKRELEEIDFRGFFLKLANGFVLLHEWKPHPIAHGDIRGANILVGDDREPLIAEFGLATVNLMLMNQYGQIITEASGMDLTKTNSRGSIRWQAPELLTGKLSTASDVYAFGMLMFELLTGKQPFHNIKGISNIVRAIDRGLSSGSTWRSQTRVSAVMAESKGKVSDTTKLESNETSEWPDRILDGVEYGISAGAGIASEFLPVPGLSSVAEIVVKIIDACRQVKVQRKQAQHLGEYCSELREALDEHGNIFKDGTHDTAQKIISLLEEIKTRMTHWASLDFVHSLINQSKIRGDISEAYTNIGQCLKVFHLSAVASQQEWDNKFEEAQKEDNQFLVEILLKTQEGQNEIIKDQHVILSGQSRQEASLAKIQQLLEALPSIPKLGIYQQVIPLCKTDDPRRGQLQIDFHDIAQKSGELPPGLILEAGECRRTSEHPVPGGSSVFEVYEGTWMGKEKVAMKSIRSVTATPSNLRRFEREGVIWRQVWEKDRGKYVLPCYGIHKDESPRVVYLVSPWQKNSTILAYVRAYPDEVNRLDLAKGVAEAIQFIHSWTPNPIVHGDIKCDNILISDTGKPLLSDFGFSKILENVTEVPFTQSKSFSDSFRYLAPEMCDDPPVLSPAADIYAFSMTVLEIMTMRKPFPTVKSNTAVLIKVQKGNRPPRPARQEGTLGDINDTLWDLLQTCWKQDPHERPSAEQVISALIHV</sequence>
<dbReference type="SUPFAM" id="SSF56112">
    <property type="entry name" value="Protein kinase-like (PK-like)"/>
    <property type="match status" value="2"/>
</dbReference>
<dbReference type="Gene3D" id="1.10.510.10">
    <property type="entry name" value="Transferase(Phosphotransferase) domain 1"/>
    <property type="match status" value="2"/>
</dbReference>
<dbReference type="AlphaFoldDB" id="A0A164ZE28"/>
<evidence type="ECO:0000313" key="7">
    <source>
        <dbReference type="Proteomes" id="UP000076722"/>
    </source>
</evidence>
<keyword evidence="4" id="KW-0067">ATP-binding</keyword>
<dbReference type="PROSITE" id="PS00108">
    <property type="entry name" value="PROTEIN_KINASE_ST"/>
    <property type="match status" value="1"/>
</dbReference>
<proteinExistence type="predicted"/>
<name>A0A164ZE28_9AGAM</name>
<evidence type="ECO:0000256" key="2">
    <source>
        <dbReference type="ARBA" id="ARBA00022741"/>
    </source>
</evidence>